<proteinExistence type="predicted"/>
<dbReference type="EMBL" id="JAUQYP010000002">
    <property type="protein sequence ID" value="MDO8108625.1"/>
    <property type="molecule type" value="Genomic_DNA"/>
</dbReference>
<dbReference type="Proteomes" id="UP001232536">
    <property type="component" value="Unassembled WGS sequence"/>
</dbReference>
<dbReference type="RefSeq" id="WP_304602316.1">
    <property type="nucleotide sequence ID" value="NZ_JAUQYP010000002.1"/>
</dbReference>
<comment type="caution">
    <text evidence="1">The sequence shown here is derived from an EMBL/GenBank/DDBJ whole genome shotgun (WGS) entry which is preliminary data.</text>
</comment>
<evidence type="ECO:0000313" key="1">
    <source>
        <dbReference type="EMBL" id="MDO8108625.1"/>
    </source>
</evidence>
<protein>
    <submittedName>
        <fullName evidence="1">VanW family protein</fullName>
    </submittedName>
</protein>
<dbReference type="PANTHER" id="PTHR35788:SF1">
    <property type="entry name" value="EXPORTED PROTEIN"/>
    <property type="match status" value="1"/>
</dbReference>
<dbReference type="PANTHER" id="PTHR35788">
    <property type="entry name" value="EXPORTED PROTEIN-RELATED"/>
    <property type="match status" value="1"/>
</dbReference>
<dbReference type="InterPro" id="IPR052913">
    <property type="entry name" value="Glycopeptide_resist_protein"/>
</dbReference>
<accession>A0ABT9DDA4</accession>
<name>A0ABT9DDA4_9CELL</name>
<organism evidence="1 2">
    <name type="scientific">Actinotalea lenta</name>
    <dbReference type="NCBI Taxonomy" id="3064654"/>
    <lineage>
        <taxon>Bacteria</taxon>
        <taxon>Bacillati</taxon>
        <taxon>Actinomycetota</taxon>
        <taxon>Actinomycetes</taxon>
        <taxon>Micrococcales</taxon>
        <taxon>Cellulomonadaceae</taxon>
        <taxon>Actinotalea</taxon>
    </lineage>
</organism>
<keyword evidence="2" id="KW-1185">Reference proteome</keyword>
<reference evidence="1 2" key="1">
    <citation type="submission" date="2023-07" db="EMBL/GenBank/DDBJ databases">
        <title>Description of novel actinomycetes strains, isolated from tidal flat sediment.</title>
        <authorList>
            <person name="Lu C."/>
        </authorList>
    </citation>
    <scope>NUCLEOTIDE SEQUENCE [LARGE SCALE GENOMIC DNA]</scope>
    <source>
        <strain evidence="1 2">SYSU T00b441</strain>
    </source>
</reference>
<dbReference type="InterPro" id="IPR007391">
    <property type="entry name" value="Vancomycin_resist_VanW"/>
</dbReference>
<dbReference type="Pfam" id="PF04294">
    <property type="entry name" value="VanW"/>
    <property type="match status" value="1"/>
</dbReference>
<evidence type="ECO:0000313" key="2">
    <source>
        <dbReference type="Proteomes" id="UP001232536"/>
    </source>
</evidence>
<gene>
    <name evidence="1" type="ORF">Q6348_15610</name>
</gene>
<sequence>MGRARDAVRHARRVASPAASRLRRELQWRRARVGRLLVGDGRAQPCRVAEHATPLFRPLAGLDEELQRGKVVNLRLAAARLDGLVLPPGAVFSFWRHVGRPSRSRGFVDGLVLDHGSLSAGVGGGMCQLTNLLYWMTLHTPLEVTERWRHSYDVFPDAGRTQPFGSGATCSWPTLDLQVSNPTAATFRLEVGVTDTHLEGRWTSDRPVGLRYEVYEAAHVMEPTMTGAFVRRNVLRRRVFDLDGAQVADEPVAENHALMRYRPFLPSGDA</sequence>